<evidence type="ECO:0000256" key="5">
    <source>
        <dbReference type="ARBA" id="ARBA00011245"/>
    </source>
</evidence>
<dbReference type="InterPro" id="IPR018052">
    <property type="entry name" value="Ald1_epimerase_CS"/>
</dbReference>
<dbReference type="InterPro" id="IPR015443">
    <property type="entry name" value="Aldose_1-epimerase"/>
</dbReference>
<dbReference type="Proteomes" id="UP000256779">
    <property type="component" value="Unassembled WGS sequence"/>
</dbReference>
<dbReference type="EMBL" id="QREG01000018">
    <property type="protein sequence ID" value="RED95244.1"/>
    <property type="molecule type" value="Genomic_DNA"/>
</dbReference>
<dbReference type="InterPro" id="IPR047215">
    <property type="entry name" value="Galactose_mutarotase-like"/>
</dbReference>
<evidence type="ECO:0000256" key="7">
    <source>
        <dbReference type="ARBA" id="ARBA00014165"/>
    </source>
</evidence>
<keyword evidence="10 11" id="KW-0119">Carbohydrate metabolism</keyword>
<dbReference type="GO" id="GO:0033499">
    <property type="term" value="P:galactose catabolic process via UDP-galactose, Leloir pathway"/>
    <property type="evidence" value="ECO:0007669"/>
    <property type="project" value="TreeGrafter"/>
</dbReference>
<dbReference type="EC" id="5.1.3.3" evidence="6 11"/>
<evidence type="ECO:0000256" key="3">
    <source>
        <dbReference type="ARBA" id="ARBA00005028"/>
    </source>
</evidence>
<evidence type="ECO:0000256" key="12">
    <source>
        <dbReference type="PIRSR" id="PIRSR005096-1"/>
    </source>
</evidence>
<dbReference type="GO" id="GO:0004034">
    <property type="term" value="F:aldose 1-epimerase activity"/>
    <property type="evidence" value="ECO:0007669"/>
    <property type="project" value="UniProtKB-EC"/>
</dbReference>
<evidence type="ECO:0000256" key="11">
    <source>
        <dbReference type="PIRNR" id="PIRNR005096"/>
    </source>
</evidence>
<dbReference type="RefSeq" id="WP_245986423.1">
    <property type="nucleotide sequence ID" value="NZ_QREG01000018.1"/>
</dbReference>
<evidence type="ECO:0000313" key="14">
    <source>
        <dbReference type="EMBL" id="RED95244.1"/>
    </source>
</evidence>
<dbReference type="CDD" id="cd09019">
    <property type="entry name" value="galactose_mutarotase_like"/>
    <property type="match status" value="1"/>
</dbReference>
<dbReference type="NCBIfam" id="NF008277">
    <property type="entry name" value="PRK11055.1"/>
    <property type="match status" value="1"/>
</dbReference>
<evidence type="ECO:0000256" key="4">
    <source>
        <dbReference type="ARBA" id="ARBA00006206"/>
    </source>
</evidence>
<dbReference type="GO" id="GO:0006006">
    <property type="term" value="P:glucose metabolic process"/>
    <property type="evidence" value="ECO:0007669"/>
    <property type="project" value="TreeGrafter"/>
</dbReference>
<keyword evidence="8" id="KW-0106">Calcium</keyword>
<name>A0A3D9L247_MARFU</name>
<dbReference type="InterPro" id="IPR008183">
    <property type="entry name" value="Aldose_1/G6P_1-epimerase"/>
</dbReference>
<feature type="active site" description="Proton donor" evidence="12">
    <location>
        <position position="181"/>
    </location>
</feature>
<evidence type="ECO:0000313" key="15">
    <source>
        <dbReference type="Proteomes" id="UP000256779"/>
    </source>
</evidence>
<protein>
    <recommendedName>
        <fullName evidence="7 11">Aldose 1-epimerase</fullName>
        <ecNumber evidence="6 11">5.1.3.3</ecNumber>
    </recommendedName>
</protein>
<dbReference type="InterPro" id="IPR014718">
    <property type="entry name" value="GH-type_carb-bd"/>
</dbReference>
<dbReference type="Gene3D" id="2.70.98.10">
    <property type="match status" value="1"/>
</dbReference>
<dbReference type="PIRSF" id="PIRSF005096">
    <property type="entry name" value="GALM"/>
    <property type="match status" value="1"/>
</dbReference>
<comment type="subunit">
    <text evidence="5">Monomer.</text>
</comment>
<comment type="caution">
    <text evidence="14">The sequence shown here is derived from an EMBL/GenBank/DDBJ whole genome shotgun (WGS) entry which is preliminary data.</text>
</comment>
<accession>A0A3D9L247</accession>
<sequence>MMNIKKSYLGEVAGQHIDSYALTNDQGLCVKVMTYGATITSIKLPDGSEMVCGFDTLEGYFQKAYLENAPYFGCTVGRYASRIKDGQFELDGNRYTLAVNDGSNHLHGGLQGFDKRVWQAEASQTDHEVSVSMRLFSPHMEEGYPGNVSVQVTFTLTQDNAIRIRYAATTDQATPLSLTNHSYFNLSGFQRDISGFEVSIHSDTLLVPDDTNVPVGDKRPVSGVEDLRSGRVLKDAFEELETGFEHFYVLPDEGTLKDVAKVSDPDSGRVLTVLSTEPGVLFYTGYFTSDKLKRESGAQYGKYRAFCLETSRYPNGPNLPEASGAITTPESPYASETVFQFSNIQ</sequence>
<comment type="cofactor">
    <cofactor evidence="2">
        <name>Ca(2+)</name>
        <dbReference type="ChEBI" id="CHEBI:29108"/>
    </cofactor>
</comment>
<dbReference type="InterPro" id="IPR011013">
    <property type="entry name" value="Gal_mutarotase_sf_dom"/>
</dbReference>
<gene>
    <name evidence="14" type="ORF">C7460_11821</name>
</gene>
<dbReference type="Pfam" id="PF01263">
    <property type="entry name" value="Aldose_epim"/>
    <property type="match status" value="1"/>
</dbReference>
<evidence type="ECO:0000256" key="6">
    <source>
        <dbReference type="ARBA" id="ARBA00013185"/>
    </source>
</evidence>
<reference evidence="14 15" key="1">
    <citation type="submission" date="2018-07" db="EMBL/GenBank/DDBJ databases">
        <title>Genomic Encyclopedia of Type Strains, Phase IV (KMG-IV): sequencing the most valuable type-strain genomes for metagenomic binning, comparative biology and taxonomic classification.</title>
        <authorList>
            <person name="Goeker M."/>
        </authorList>
    </citation>
    <scope>NUCLEOTIDE SEQUENCE [LARGE SCALE GENOMIC DNA]</scope>
    <source>
        <strain evidence="14 15">DSM 4134</strain>
    </source>
</reference>
<evidence type="ECO:0000256" key="2">
    <source>
        <dbReference type="ARBA" id="ARBA00001913"/>
    </source>
</evidence>
<dbReference type="SUPFAM" id="SSF74650">
    <property type="entry name" value="Galactose mutarotase-like"/>
    <property type="match status" value="1"/>
</dbReference>
<keyword evidence="15" id="KW-1185">Reference proteome</keyword>
<comment type="catalytic activity">
    <reaction evidence="1 11">
        <text>alpha-D-glucose = beta-D-glucose</text>
        <dbReference type="Rhea" id="RHEA:10264"/>
        <dbReference type="ChEBI" id="CHEBI:15903"/>
        <dbReference type="ChEBI" id="CHEBI:17925"/>
        <dbReference type="EC" id="5.1.3.3"/>
    </reaction>
</comment>
<dbReference type="GO" id="GO:0030246">
    <property type="term" value="F:carbohydrate binding"/>
    <property type="evidence" value="ECO:0007669"/>
    <property type="project" value="InterPro"/>
</dbReference>
<dbReference type="UniPathway" id="UPA00242"/>
<evidence type="ECO:0000256" key="1">
    <source>
        <dbReference type="ARBA" id="ARBA00001614"/>
    </source>
</evidence>
<comment type="pathway">
    <text evidence="3 11">Carbohydrate metabolism; hexose metabolism.</text>
</comment>
<dbReference type="PANTHER" id="PTHR10091">
    <property type="entry name" value="ALDOSE-1-EPIMERASE"/>
    <property type="match status" value="1"/>
</dbReference>
<proteinExistence type="inferred from homology"/>
<feature type="active site" description="Proton acceptor" evidence="12">
    <location>
        <position position="309"/>
    </location>
</feature>
<organism evidence="14 15">
    <name type="scientific">Marinoscillum furvescens DSM 4134</name>
    <dbReference type="NCBI Taxonomy" id="1122208"/>
    <lineage>
        <taxon>Bacteria</taxon>
        <taxon>Pseudomonadati</taxon>
        <taxon>Bacteroidota</taxon>
        <taxon>Cytophagia</taxon>
        <taxon>Cytophagales</taxon>
        <taxon>Reichenbachiellaceae</taxon>
        <taxon>Marinoscillum</taxon>
    </lineage>
</organism>
<dbReference type="PANTHER" id="PTHR10091:SF0">
    <property type="entry name" value="GALACTOSE MUTAROTASE"/>
    <property type="match status" value="1"/>
</dbReference>
<comment type="similarity">
    <text evidence="4 11">Belongs to the aldose epimerase family.</text>
</comment>
<feature type="binding site" evidence="13">
    <location>
        <begin position="181"/>
        <end position="183"/>
    </location>
    <ligand>
        <name>beta-D-galactose</name>
        <dbReference type="ChEBI" id="CHEBI:27667"/>
    </ligand>
</feature>
<dbReference type="PROSITE" id="PS00545">
    <property type="entry name" value="ALDOSE_1_EPIMERASE"/>
    <property type="match status" value="1"/>
</dbReference>
<evidence type="ECO:0000256" key="9">
    <source>
        <dbReference type="ARBA" id="ARBA00023235"/>
    </source>
</evidence>
<evidence type="ECO:0000256" key="10">
    <source>
        <dbReference type="ARBA" id="ARBA00023277"/>
    </source>
</evidence>
<dbReference type="AlphaFoldDB" id="A0A3D9L247"/>
<evidence type="ECO:0000256" key="13">
    <source>
        <dbReference type="PIRSR" id="PIRSR005096-3"/>
    </source>
</evidence>
<keyword evidence="9 11" id="KW-0413">Isomerase</keyword>
<evidence type="ECO:0000256" key="8">
    <source>
        <dbReference type="ARBA" id="ARBA00022837"/>
    </source>
</evidence>